<organism evidence="1 2">
    <name type="scientific">Corynespora cassiicola Philippines</name>
    <dbReference type="NCBI Taxonomy" id="1448308"/>
    <lineage>
        <taxon>Eukaryota</taxon>
        <taxon>Fungi</taxon>
        <taxon>Dikarya</taxon>
        <taxon>Ascomycota</taxon>
        <taxon>Pezizomycotina</taxon>
        <taxon>Dothideomycetes</taxon>
        <taxon>Pleosporomycetidae</taxon>
        <taxon>Pleosporales</taxon>
        <taxon>Corynesporascaceae</taxon>
        <taxon>Corynespora</taxon>
    </lineage>
</organism>
<reference evidence="1 2" key="1">
    <citation type="journal article" date="2018" name="Front. Microbiol.">
        <title>Genome-Wide Analysis of Corynespora cassiicola Leaf Fall Disease Putative Effectors.</title>
        <authorList>
            <person name="Lopez D."/>
            <person name="Ribeiro S."/>
            <person name="Label P."/>
            <person name="Fumanal B."/>
            <person name="Venisse J.S."/>
            <person name="Kohler A."/>
            <person name="de Oliveira R.R."/>
            <person name="Labutti K."/>
            <person name="Lipzen A."/>
            <person name="Lail K."/>
            <person name="Bauer D."/>
            <person name="Ohm R.A."/>
            <person name="Barry K.W."/>
            <person name="Spatafora J."/>
            <person name="Grigoriev I.V."/>
            <person name="Martin F.M."/>
            <person name="Pujade-Renaud V."/>
        </authorList>
    </citation>
    <scope>NUCLEOTIDE SEQUENCE [LARGE SCALE GENOMIC DNA]</scope>
    <source>
        <strain evidence="1 2">Philippines</strain>
    </source>
</reference>
<accession>A0A2T2P822</accession>
<proteinExistence type="predicted"/>
<keyword evidence="2" id="KW-1185">Reference proteome</keyword>
<gene>
    <name evidence="1" type="ORF">BS50DRAFT_193840</name>
</gene>
<name>A0A2T2P822_CORCC</name>
<evidence type="ECO:0000313" key="2">
    <source>
        <dbReference type="Proteomes" id="UP000240883"/>
    </source>
</evidence>
<dbReference type="AlphaFoldDB" id="A0A2T2P822"/>
<dbReference type="EMBL" id="KZ678129">
    <property type="protein sequence ID" value="PSN73716.1"/>
    <property type="molecule type" value="Genomic_DNA"/>
</dbReference>
<evidence type="ECO:0000313" key="1">
    <source>
        <dbReference type="EMBL" id="PSN73716.1"/>
    </source>
</evidence>
<protein>
    <submittedName>
        <fullName evidence="1">Uncharacterized protein</fullName>
    </submittedName>
</protein>
<sequence length="297" mass="33875">MGDAEIAHTCFRHPNGARRYHLVELLWGGICSAPTRSACRSSEHPSSWTALPTRSQTKMIRRQMERTRRDPAHVRCKRELLEDLIRYRPRRVLQIWLTLQYDPTRAISSASTLWRRLFSYLAATTWHAGNGYSAPPVGRLSGACYGRQLYCKLHGERFNESLLRRWSPARSDRPSAYPVRWGWLIYPSHGPLCKKDPRDPPPPLQHHLARNASLPTSSTLAACAGSPLMLDSTTYAPSPARWPTCTVTPATATLSGSYMHCHSSVLVRAWDLTRLFDNRLSRPAKQTLRRYATTAWW</sequence>
<dbReference type="Proteomes" id="UP000240883">
    <property type="component" value="Unassembled WGS sequence"/>
</dbReference>